<feature type="compositionally biased region" description="Polar residues" evidence="2">
    <location>
        <begin position="1343"/>
        <end position="1352"/>
    </location>
</feature>
<feature type="compositionally biased region" description="Polar residues" evidence="2">
    <location>
        <begin position="356"/>
        <end position="365"/>
    </location>
</feature>
<feature type="compositionally biased region" description="Basic and acidic residues" evidence="2">
    <location>
        <begin position="903"/>
        <end position="937"/>
    </location>
</feature>
<sequence length="1352" mass="147208">MEAENTLGGDANVDGSGVDEGGGGGGGVASAGGFKNSVAPTSAEAMKKELEQQTNTTAGAAVVMISEPSAEVIRAPAELANSKNNNNNNSNNKLQLENERTIKPKLELEQQQQQQHHQQQLAVNKAVLMENNVSALGNGAAIEEGQNNNNTNNYNTEQIQLQQQRQLSGDGNANATASTVNANYVKVADTESDSNKAERNHKKKRKDKERDRVDEERRHSSDQRKDHSREDRDRDSSSKVSTGGSSSRRGSDYKTTSTSSSSRSKDKKYHRSDREREREKIPSSSSSSSSHSHRRRSSESSRSSNNSSSKLNVIKSSSSSTAAVATDEVLQPAVVAALEQEIKVEGKEIVVKQEVLTSSKSVDNNTIKKEPLLNGDVKTEASAQKTRDEVTRQLNFGSAEKPKITANSSSASLMPSPAPKISTSNSNHHSSSSSSARKSYSSSSSHHKTGSSSSSSSSRHSSSSSSSRDCSKCYKRSKIRRSSVGVQCMQHAPVAGAWQTVQSLPPAPNRKPPPGLENLKYGHYFQVEQYPNGGASIVHLYQHEIDELSPDEMEELVDEFFGVCFAEDEQGYAHHVMGIVHDAARYIPDLLEHMAENYSTLTVKAGVLGRNSDIETCTMAQYNEQVMRNYCQGTFRYGPLHQISLVGKVHEEVGGYFPDLLGRIEMNPFLRKTMPWAVNSILQTDPRQSNDGPILWIRAGEQLVPTAELNSKTPLKRQRTRINELRNLQYLPRLSEARETMIEDRTKAHADHVGHGHERITTAAVGILKAVHCGQPYTQNRITKDVVAFAAQDFNTLVEMLQLDLHEPPISQCVQWIEDAKLNQLRRDGIRYARIQLCDNDIYFLPRNIIHQFRTVTAVTSIAWHLRLRQYYPGQEVINEKNNPVLAETPHYKEKQTILPHPIGHDEGGKKTPSKRAHDGKAKRKLIDLDGKERRSSESSIEDTTKEVGSASPTLNNNNNNNSNCNSGSSTPKRKATKDDAKIDMRKMVLDHSFKLTKAAAAAHDKEKPKPKEKSSKQSTNKSRSRSRETTPSKKTKEPEKQTENCTPAKVSRLAIEATNQSTNALPVVATPSPSPIKTTTTTPETPPSVPPGLPLPLVPQTPLIHRDAYINNLNQKAPEIKIQLKMVSDAPPAVSAATETTKANDVTPIGNALAESALLPACPMEVAHELSVESTPQLIVDHEEEVMGEEIVHMDIPSDTPTPMPAQAPPPPLPIHAAQLVKVVLPTVLPPLPPLPPSCTIAPPPPPPPPAQLPSTIPLSTPSSTPTPALKPAYNTFNLPSHKIIIAGGTRTVTAKTSATPVDLLGSIMASMDKPKIVGTTTHNSSATSSASSGGGATATTNPYANSNNTY</sequence>
<feature type="compositionally biased region" description="Low complexity" evidence="2">
    <location>
        <begin position="238"/>
        <end position="262"/>
    </location>
</feature>
<feature type="compositionally biased region" description="Basic and acidic residues" evidence="2">
    <location>
        <begin position="1003"/>
        <end position="1016"/>
    </location>
</feature>
<comment type="similarity">
    <text evidence="1">Belongs to the round spermatid basic protein 1 family.</text>
</comment>
<feature type="compositionally biased region" description="Low complexity" evidence="2">
    <location>
        <begin position="406"/>
        <end position="415"/>
    </location>
</feature>
<keyword evidence="3" id="KW-1185">Reference proteome</keyword>
<feature type="compositionally biased region" description="Low complexity" evidence="2">
    <location>
        <begin position="1254"/>
        <end position="1269"/>
    </location>
</feature>
<feature type="region of interest" description="Disordered" evidence="2">
    <location>
        <begin position="1"/>
        <end position="53"/>
    </location>
</feature>
<feature type="compositionally biased region" description="Basic and acidic residues" evidence="2">
    <location>
        <begin position="208"/>
        <end position="237"/>
    </location>
</feature>
<feature type="compositionally biased region" description="Low complexity" evidence="2">
    <location>
        <begin position="1320"/>
        <end position="1333"/>
    </location>
</feature>
<feature type="compositionally biased region" description="Low complexity" evidence="2">
    <location>
        <begin position="422"/>
        <end position="468"/>
    </location>
</feature>
<dbReference type="InterPro" id="IPR026306">
    <property type="entry name" value="RSBN1/Dpy-2/CEP530"/>
</dbReference>
<accession>A0A6J2U5Y0</accession>
<evidence type="ECO:0000256" key="1">
    <source>
        <dbReference type="ARBA" id="ARBA00010560"/>
    </source>
</evidence>
<feature type="compositionally biased region" description="Low complexity" evidence="2">
    <location>
        <begin position="956"/>
        <end position="970"/>
    </location>
</feature>
<evidence type="ECO:0000313" key="4">
    <source>
        <dbReference type="RefSeq" id="XP_030383360.1"/>
    </source>
</evidence>
<dbReference type="GeneID" id="115630933"/>
<feature type="region of interest" description="Disordered" evidence="2">
    <location>
        <begin position="161"/>
        <end position="180"/>
    </location>
</feature>
<dbReference type="PANTHER" id="PTHR13354:SF11">
    <property type="entry name" value="LYSINE-SPECIFIC DEMETHYLASE 9"/>
    <property type="match status" value="1"/>
</dbReference>
<feature type="compositionally biased region" description="Pro residues" evidence="2">
    <location>
        <begin position="1240"/>
        <end position="1253"/>
    </location>
</feature>
<dbReference type="Proteomes" id="UP000504634">
    <property type="component" value="Unplaced"/>
</dbReference>
<protein>
    <submittedName>
        <fullName evidence="4">Uncharacterized protein LOC115630933</fullName>
    </submittedName>
</protein>
<dbReference type="GO" id="GO:0005634">
    <property type="term" value="C:nucleus"/>
    <property type="evidence" value="ECO:0007669"/>
    <property type="project" value="InterPro"/>
</dbReference>
<feature type="region of interest" description="Disordered" evidence="2">
    <location>
        <begin position="356"/>
        <end position="470"/>
    </location>
</feature>
<feature type="region of interest" description="Disordered" evidence="2">
    <location>
        <begin position="890"/>
        <end position="981"/>
    </location>
</feature>
<dbReference type="RefSeq" id="XP_030383360.1">
    <property type="nucleotide sequence ID" value="XM_030527500.1"/>
</dbReference>
<dbReference type="OrthoDB" id="6020087at2759"/>
<feature type="region of interest" description="Disordered" evidence="2">
    <location>
        <begin position="186"/>
        <end position="327"/>
    </location>
</feature>
<organism evidence="3 4">
    <name type="scientific">Drosophila lebanonensis</name>
    <name type="common">Fruit fly</name>
    <name type="synonym">Scaptodrosophila lebanonensis</name>
    <dbReference type="NCBI Taxonomy" id="7225"/>
    <lineage>
        <taxon>Eukaryota</taxon>
        <taxon>Metazoa</taxon>
        <taxon>Ecdysozoa</taxon>
        <taxon>Arthropoda</taxon>
        <taxon>Hexapoda</taxon>
        <taxon>Insecta</taxon>
        <taxon>Pterygota</taxon>
        <taxon>Neoptera</taxon>
        <taxon>Endopterygota</taxon>
        <taxon>Diptera</taxon>
        <taxon>Brachycera</taxon>
        <taxon>Muscomorpha</taxon>
        <taxon>Ephydroidea</taxon>
        <taxon>Drosophilidae</taxon>
        <taxon>Scaptodrosophila</taxon>
    </lineage>
</organism>
<gene>
    <name evidence="4" type="primary">LOC115630933</name>
</gene>
<feature type="compositionally biased region" description="Low complexity" evidence="2">
    <location>
        <begin position="300"/>
        <end position="320"/>
    </location>
</feature>
<feature type="compositionally biased region" description="Gly residues" evidence="2">
    <location>
        <begin position="18"/>
        <end position="30"/>
    </location>
</feature>
<name>A0A6J2U5Y0_DROLE</name>
<dbReference type="PANTHER" id="PTHR13354">
    <property type="entry name" value="ROUND SPERMATID BASIC PROTEIN 1"/>
    <property type="match status" value="1"/>
</dbReference>
<feature type="region of interest" description="Disordered" evidence="2">
    <location>
        <begin position="999"/>
        <end position="1049"/>
    </location>
</feature>
<reference evidence="4" key="1">
    <citation type="submission" date="2025-08" db="UniProtKB">
        <authorList>
            <consortium name="RefSeq"/>
        </authorList>
    </citation>
    <scope>IDENTIFICATION</scope>
    <source>
        <strain evidence="4">11010-0011.00</strain>
        <tissue evidence="4">Whole body</tissue>
    </source>
</reference>
<feature type="compositionally biased region" description="Basic and acidic residues" evidence="2">
    <location>
        <begin position="272"/>
        <end position="281"/>
    </location>
</feature>
<feature type="region of interest" description="Disordered" evidence="2">
    <location>
        <begin position="1062"/>
        <end position="1092"/>
    </location>
</feature>
<feature type="region of interest" description="Disordered" evidence="2">
    <location>
        <begin position="1318"/>
        <end position="1352"/>
    </location>
</feature>
<proteinExistence type="inferred from homology"/>
<feature type="compositionally biased region" description="Basic and acidic residues" evidence="2">
    <location>
        <begin position="1026"/>
        <end position="1043"/>
    </location>
</feature>
<feature type="region of interest" description="Disordered" evidence="2">
    <location>
        <begin position="1240"/>
        <end position="1270"/>
    </location>
</feature>
<evidence type="ECO:0000313" key="3">
    <source>
        <dbReference type="Proteomes" id="UP000504634"/>
    </source>
</evidence>
<evidence type="ECO:0000256" key="2">
    <source>
        <dbReference type="SAM" id="MobiDB-lite"/>
    </source>
</evidence>